<dbReference type="STRING" id="4540.A0A3L6SED9"/>
<dbReference type="SUPFAM" id="SSF51197">
    <property type="entry name" value="Clavaminate synthase-like"/>
    <property type="match status" value="1"/>
</dbReference>
<sequence>MILSNGKFTSVEHRAVIHPTKERISVVLFHYPCQDMVVGPLPEFMKGDEVRYGSTNYQDFLKQYFTEKLDGRKHLERLKLEQ</sequence>
<reference evidence="3" key="1">
    <citation type="journal article" date="2019" name="Nat. Commun.">
        <title>The genome of broomcorn millet.</title>
        <authorList>
            <person name="Zou C."/>
            <person name="Miki D."/>
            <person name="Li D."/>
            <person name="Tang Q."/>
            <person name="Xiao L."/>
            <person name="Rajput S."/>
            <person name="Deng P."/>
            <person name="Jia W."/>
            <person name="Huang R."/>
            <person name="Zhang M."/>
            <person name="Sun Y."/>
            <person name="Hu J."/>
            <person name="Fu X."/>
            <person name="Schnable P.S."/>
            <person name="Li F."/>
            <person name="Zhang H."/>
            <person name="Feng B."/>
            <person name="Zhu X."/>
            <person name="Liu R."/>
            <person name="Schnable J.C."/>
            <person name="Zhu J.-K."/>
            <person name="Zhang H."/>
        </authorList>
    </citation>
    <scope>NUCLEOTIDE SEQUENCE [LARGE SCALE GENOMIC DNA]</scope>
</reference>
<dbReference type="OrthoDB" id="781841at2759"/>
<dbReference type="Pfam" id="PF03171">
    <property type="entry name" value="2OG-FeII_Oxy"/>
    <property type="match status" value="1"/>
</dbReference>
<dbReference type="AlphaFoldDB" id="A0A3L6SED9"/>
<evidence type="ECO:0000259" key="1">
    <source>
        <dbReference type="Pfam" id="PF03171"/>
    </source>
</evidence>
<protein>
    <recommendedName>
        <fullName evidence="1">Isopenicillin N synthase-like Fe(2+) 2OG dioxygenase domain-containing protein</fullName>
    </recommendedName>
</protein>
<dbReference type="EMBL" id="PQIB02000005">
    <property type="protein sequence ID" value="RLN19420.1"/>
    <property type="molecule type" value="Genomic_DNA"/>
</dbReference>
<name>A0A3L6SED9_PANMI</name>
<accession>A0A3L6SED9</accession>
<organism evidence="2 3">
    <name type="scientific">Panicum miliaceum</name>
    <name type="common">Proso millet</name>
    <name type="synonym">Broomcorn millet</name>
    <dbReference type="NCBI Taxonomy" id="4540"/>
    <lineage>
        <taxon>Eukaryota</taxon>
        <taxon>Viridiplantae</taxon>
        <taxon>Streptophyta</taxon>
        <taxon>Embryophyta</taxon>
        <taxon>Tracheophyta</taxon>
        <taxon>Spermatophyta</taxon>
        <taxon>Magnoliopsida</taxon>
        <taxon>Liliopsida</taxon>
        <taxon>Poales</taxon>
        <taxon>Poaceae</taxon>
        <taxon>PACMAD clade</taxon>
        <taxon>Panicoideae</taxon>
        <taxon>Panicodae</taxon>
        <taxon>Paniceae</taxon>
        <taxon>Panicinae</taxon>
        <taxon>Panicum</taxon>
        <taxon>Panicum sect. Panicum</taxon>
    </lineage>
</organism>
<dbReference type="Proteomes" id="UP000275267">
    <property type="component" value="Unassembled WGS sequence"/>
</dbReference>
<dbReference type="PANTHER" id="PTHR47990">
    <property type="entry name" value="2-OXOGLUTARATE (2OG) AND FE(II)-DEPENDENT OXYGENASE SUPERFAMILY PROTEIN-RELATED"/>
    <property type="match status" value="1"/>
</dbReference>
<dbReference type="InterPro" id="IPR050231">
    <property type="entry name" value="Iron_ascorbate_oxido_reductase"/>
</dbReference>
<feature type="domain" description="Isopenicillin N synthase-like Fe(2+) 2OG dioxygenase" evidence="1">
    <location>
        <begin position="1"/>
        <end position="30"/>
    </location>
</feature>
<gene>
    <name evidence="2" type="ORF">C2845_PM02G25700</name>
</gene>
<dbReference type="InterPro" id="IPR044861">
    <property type="entry name" value="IPNS-like_FE2OG_OXY"/>
</dbReference>
<dbReference type="Gene3D" id="2.60.120.330">
    <property type="entry name" value="B-lactam Antibiotic, Isopenicillin N Synthase, Chain"/>
    <property type="match status" value="1"/>
</dbReference>
<dbReference type="InterPro" id="IPR027443">
    <property type="entry name" value="IPNS-like_sf"/>
</dbReference>
<proteinExistence type="predicted"/>
<evidence type="ECO:0000313" key="2">
    <source>
        <dbReference type="EMBL" id="RLN19420.1"/>
    </source>
</evidence>
<keyword evidence="3" id="KW-1185">Reference proteome</keyword>
<comment type="caution">
    <text evidence="2">The sequence shown here is derived from an EMBL/GenBank/DDBJ whole genome shotgun (WGS) entry which is preliminary data.</text>
</comment>
<evidence type="ECO:0000313" key="3">
    <source>
        <dbReference type="Proteomes" id="UP000275267"/>
    </source>
</evidence>